<dbReference type="Proteomes" id="UP000520767">
    <property type="component" value="Unassembled WGS sequence"/>
</dbReference>
<dbReference type="PANTHER" id="PTHR48106">
    <property type="entry name" value="QUINONE OXIDOREDUCTASE PIG3-RELATED"/>
    <property type="match status" value="1"/>
</dbReference>
<organism evidence="4 5">
    <name type="scientific">Actinophytocola algeriensis</name>
    <dbReference type="NCBI Taxonomy" id="1768010"/>
    <lineage>
        <taxon>Bacteria</taxon>
        <taxon>Bacillati</taxon>
        <taxon>Actinomycetota</taxon>
        <taxon>Actinomycetes</taxon>
        <taxon>Pseudonocardiales</taxon>
        <taxon>Pseudonocardiaceae</taxon>
    </lineage>
</organism>
<dbReference type="PANTHER" id="PTHR48106:SF18">
    <property type="entry name" value="QUINONE OXIDOREDUCTASE PIG3"/>
    <property type="match status" value="1"/>
</dbReference>
<keyword evidence="2" id="KW-0560">Oxidoreductase</keyword>
<dbReference type="SUPFAM" id="SSF51735">
    <property type="entry name" value="NAD(P)-binding Rossmann-fold domains"/>
    <property type="match status" value="1"/>
</dbReference>
<dbReference type="GO" id="GO:0016651">
    <property type="term" value="F:oxidoreductase activity, acting on NAD(P)H"/>
    <property type="evidence" value="ECO:0007669"/>
    <property type="project" value="TreeGrafter"/>
</dbReference>
<dbReference type="EMBL" id="JACHJQ010000008">
    <property type="protein sequence ID" value="MBB4910662.1"/>
    <property type="molecule type" value="Genomic_DNA"/>
</dbReference>
<dbReference type="InterPro" id="IPR013154">
    <property type="entry name" value="ADH-like_N"/>
</dbReference>
<dbReference type="AlphaFoldDB" id="A0A7W7VHM4"/>
<evidence type="ECO:0000259" key="3">
    <source>
        <dbReference type="SMART" id="SM00829"/>
    </source>
</evidence>
<proteinExistence type="predicted"/>
<comment type="caution">
    <text evidence="4">The sequence shown here is derived from an EMBL/GenBank/DDBJ whole genome shotgun (WGS) entry which is preliminary data.</text>
</comment>
<gene>
    <name evidence="4" type="ORF">FHR82_006921</name>
</gene>
<feature type="domain" description="Enoyl reductase (ER)" evidence="3">
    <location>
        <begin position="12"/>
        <end position="319"/>
    </location>
</feature>
<protein>
    <submittedName>
        <fullName evidence="4">NADPH:quinone reductase-like Zn-dependent oxidoreductase</fullName>
    </submittedName>
</protein>
<keyword evidence="1" id="KW-0521">NADP</keyword>
<evidence type="ECO:0000313" key="5">
    <source>
        <dbReference type="Proteomes" id="UP000520767"/>
    </source>
</evidence>
<dbReference type="RefSeq" id="WP_184814724.1">
    <property type="nucleotide sequence ID" value="NZ_JACHJQ010000008.1"/>
</dbReference>
<evidence type="ECO:0000256" key="1">
    <source>
        <dbReference type="ARBA" id="ARBA00022857"/>
    </source>
</evidence>
<evidence type="ECO:0000256" key="2">
    <source>
        <dbReference type="ARBA" id="ARBA00023002"/>
    </source>
</evidence>
<dbReference type="InterPro" id="IPR011032">
    <property type="entry name" value="GroES-like_sf"/>
</dbReference>
<dbReference type="InterPro" id="IPR020843">
    <property type="entry name" value="ER"/>
</dbReference>
<keyword evidence="5" id="KW-1185">Reference proteome</keyword>
<sequence length="321" mass="33738">MTWRSVVVPRFGAPDVLRVDVGEVPRPGPGELRVRVLAAGVAPADVQMRAGQYPGRIPPPPFVPGWDVAGIVDAVGPDVSGQWTGQAVVALVLRGGHTSHVCMPSGSVVPLPEGTDVPTAACLPLNYLTAHELVHQVARVRRGERVLVDGAPGGVGTALLDVAGRAGARTVGAASGDDRAIVTGYGADFVDRTDVAAFDAGFDPVGAGRHAAALRKGGRLVTCGFLGVLRDPHPRRSAARQLAQLRLRSLRPDGRRAVFYRLGVAARCDPARLHRTLTTLVADLAAGQLRPPPSVRFPLDEAAEAHRHVTSRTRGKVLLLP</sequence>
<dbReference type="Pfam" id="PF08240">
    <property type="entry name" value="ADH_N"/>
    <property type="match status" value="1"/>
</dbReference>
<dbReference type="Gene3D" id="3.40.50.720">
    <property type="entry name" value="NAD(P)-binding Rossmann-like Domain"/>
    <property type="match status" value="1"/>
</dbReference>
<dbReference type="SMART" id="SM00829">
    <property type="entry name" value="PKS_ER"/>
    <property type="match status" value="1"/>
</dbReference>
<dbReference type="GO" id="GO:0070402">
    <property type="term" value="F:NADPH binding"/>
    <property type="evidence" value="ECO:0007669"/>
    <property type="project" value="TreeGrafter"/>
</dbReference>
<evidence type="ECO:0000313" key="4">
    <source>
        <dbReference type="EMBL" id="MBB4910662.1"/>
    </source>
</evidence>
<name>A0A7W7VHM4_9PSEU</name>
<reference evidence="4 5" key="1">
    <citation type="submission" date="2020-08" db="EMBL/GenBank/DDBJ databases">
        <title>Genomic Encyclopedia of Type Strains, Phase III (KMG-III): the genomes of soil and plant-associated and newly described type strains.</title>
        <authorList>
            <person name="Whitman W."/>
        </authorList>
    </citation>
    <scope>NUCLEOTIDE SEQUENCE [LARGE SCALE GENOMIC DNA]</scope>
    <source>
        <strain evidence="4 5">CECT 8960</strain>
    </source>
</reference>
<dbReference type="SUPFAM" id="SSF50129">
    <property type="entry name" value="GroES-like"/>
    <property type="match status" value="1"/>
</dbReference>
<dbReference type="InterPro" id="IPR036291">
    <property type="entry name" value="NAD(P)-bd_dom_sf"/>
</dbReference>
<dbReference type="Gene3D" id="3.90.180.10">
    <property type="entry name" value="Medium-chain alcohol dehydrogenases, catalytic domain"/>
    <property type="match status" value="1"/>
</dbReference>
<accession>A0A7W7VHM4</accession>
<dbReference type="Pfam" id="PF13602">
    <property type="entry name" value="ADH_zinc_N_2"/>
    <property type="match status" value="1"/>
</dbReference>